<dbReference type="Pfam" id="PF13443">
    <property type="entry name" value="HTH_26"/>
    <property type="match status" value="1"/>
</dbReference>
<dbReference type="Proteomes" id="UP000596035">
    <property type="component" value="Chromosome"/>
</dbReference>
<dbReference type="Gene3D" id="1.10.260.40">
    <property type="entry name" value="lambda repressor-like DNA-binding domains"/>
    <property type="match status" value="1"/>
</dbReference>
<dbReference type="InterPro" id="IPR010982">
    <property type="entry name" value="Lambda_DNA-bd_dom_sf"/>
</dbReference>
<evidence type="ECO:0000313" key="2">
    <source>
        <dbReference type="EMBL" id="ASB39810.1"/>
    </source>
</evidence>
<feature type="domain" description="HTH cro/C1-type" evidence="1">
    <location>
        <begin position="38"/>
        <end position="61"/>
    </location>
</feature>
<dbReference type="EMBL" id="CP021422">
    <property type="protein sequence ID" value="ASB39810.1"/>
    <property type="molecule type" value="Genomic_DNA"/>
</dbReference>
<dbReference type="KEGG" id="amur:ADH66_03590"/>
<evidence type="ECO:0000313" key="4">
    <source>
        <dbReference type="Proteomes" id="UP000196710"/>
    </source>
</evidence>
<evidence type="ECO:0000259" key="1">
    <source>
        <dbReference type="PROSITE" id="PS50943"/>
    </source>
</evidence>
<sequence length="70" mass="7928">MKISYKPLWKTLIDKNLTKKDLRLQAHLTTNHIANMGKGEHISMQTLIKICETLNCDIADVIALVPDNDP</sequence>
<dbReference type="CDD" id="cd00093">
    <property type="entry name" value="HTH_XRE"/>
    <property type="match status" value="1"/>
</dbReference>
<dbReference type="GO" id="GO:0003677">
    <property type="term" value="F:DNA binding"/>
    <property type="evidence" value="ECO:0007669"/>
    <property type="project" value="InterPro"/>
</dbReference>
<reference evidence="2" key="1">
    <citation type="journal article" date="2017" name="Genome Announc.">
        <title>High-Quality Whole-Genome Sequences of the Oligo-Mouse-Microbiota Bacterial Community.</title>
        <authorList>
            <person name="Garzetti D."/>
            <person name="Brugiroux S."/>
            <person name="Bunk B."/>
            <person name="Pukall R."/>
            <person name="McCoy K.D."/>
            <person name="Macpherson A.J."/>
            <person name="Stecher B."/>
        </authorList>
    </citation>
    <scope>NUCLEOTIDE SEQUENCE</scope>
    <source>
        <strain evidence="2">KB18</strain>
    </source>
</reference>
<dbReference type="EMBL" id="CP065321">
    <property type="protein sequence ID" value="QQR29103.1"/>
    <property type="molecule type" value="Genomic_DNA"/>
</dbReference>
<dbReference type="Proteomes" id="UP000196710">
    <property type="component" value="Chromosome"/>
</dbReference>
<proteinExistence type="predicted"/>
<dbReference type="SUPFAM" id="SSF47413">
    <property type="entry name" value="lambda repressor-like DNA-binding domains"/>
    <property type="match status" value="1"/>
</dbReference>
<dbReference type="PROSITE" id="PS50943">
    <property type="entry name" value="HTH_CROC1"/>
    <property type="match status" value="1"/>
</dbReference>
<accession>A0A1Z2XMZ8</accession>
<dbReference type="RefSeq" id="WP_066541662.1">
    <property type="nucleotide sequence ID" value="NZ_CP021422.1"/>
</dbReference>
<dbReference type="AlphaFoldDB" id="A0A1Z2XMZ8"/>
<gene>
    <name evidence="2" type="ORF">ADH66_03590</name>
    <name evidence="3" type="ORF">I5Q82_13655</name>
</gene>
<protein>
    <submittedName>
        <fullName evidence="3">Helix-turn-helix transcriptional regulator</fullName>
    </submittedName>
    <submittedName>
        <fullName evidence="2">XRE family transcriptional regulator</fullName>
    </submittedName>
</protein>
<evidence type="ECO:0000313" key="5">
    <source>
        <dbReference type="Proteomes" id="UP000596035"/>
    </source>
</evidence>
<name>A0A1Z2XMZ8_9FIRM</name>
<keyword evidence="4" id="KW-1185">Reference proteome</keyword>
<organism evidence="3 5">
    <name type="scientific">Acutalibacter muris</name>
    <dbReference type="NCBI Taxonomy" id="1796620"/>
    <lineage>
        <taxon>Bacteria</taxon>
        <taxon>Bacillati</taxon>
        <taxon>Bacillota</taxon>
        <taxon>Clostridia</taxon>
        <taxon>Eubacteriales</taxon>
        <taxon>Acutalibacteraceae</taxon>
        <taxon>Acutalibacter</taxon>
    </lineage>
</organism>
<dbReference type="InterPro" id="IPR001387">
    <property type="entry name" value="Cro/C1-type_HTH"/>
</dbReference>
<reference evidence="3 5" key="3">
    <citation type="submission" date="2020-11" db="EMBL/GenBank/DDBJ databases">
        <title>Closed and high quality bacterial genomes of the OMM12 community.</title>
        <authorList>
            <person name="Marbouty M."/>
            <person name="Lamy-Besnier Q."/>
            <person name="Debarbieux L."/>
            <person name="Koszul R."/>
        </authorList>
    </citation>
    <scope>NUCLEOTIDE SEQUENCE [LARGE SCALE GENOMIC DNA]</scope>
    <source>
        <strain evidence="3 5">KB18</strain>
    </source>
</reference>
<reference evidence="4" key="2">
    <citation type="submission" date="2017-05" db="EMBL/GenBank/DDBJ databases">
        <title>Improved OligoMM genomes.</title>
        <authorList>
            <person name="Garzetti D."/>
        </authorList>
    </citation>
    <scope>NUCLEOTIDE SEQUENCE [LARGE SCALE GENOMIC DNA]</scope>
    <source>
        <strain evidence="4">KB18</strain>
    </source>
</reference>
<evidence type="ECO:0000313" key="3">
    <source>
        <dbReference type="EMBL" id="QQR29103.1"/>
    </source>
</evidence>